<feature type="transmembrane region" description="Helical" evidence="1">
    <location>
        <begin position="75"/>
        <end position="94"/>
    </location>
</feature>
<dbReference type="RefSeq" id="WP_229674363.1">
    <property type="nucleotide sequence ID" value="NZ_BMNA01000004.1"/>
</dbReference>
<reference evidence="2" key="2">
    <citation type="submission" date="2020-09" db="EMBL/GenBank/DDBJ databases">
        <authorList>
            <person name="Sun Q."/>
            <person name="Zhou Y."/>
        </authorList>
    </citation>
    <scope>NUCLEOTIDE SEQUENCE</scope>
    <source>
        <strain evidence="2">CGMCC 4.7308</strain>
    </source>
</reference>
<reference evidence="2" key="1">
    <citation type="journal article" date="2014" name="Int. J. Syst. Evol. Microbiol.">
        <title>Complete genome sequence of Corynebacterium casei LMG S-19264T (=DSM 44701T), isolated from a smear-ripened cheese.</title>
        <authorList>
            <consortium name="US DOE Joint Genome Institute (JGI-PGF)"/>
            <person name="Walter F."/>
            <person name="Albersmeier A."/>
            <person name="Kalinowski J."/>
            <person name="Ruckert C."/>
        </authorList>
    </citation>
    <scope>NUCLEOTIDE SEQUENCE</scope>
    <source>
        <strain evidence="2">CGMCC 4.7308</strain>
    </source>
</reference>
<keyword evidence="1" id="KW-0472">Membrane</keyword>
<name>A0A917SZW6_9ACTN</name>
<organism evidence="2 3">
    <name type="scientific">Nakamurella endophytica</name>
    <dbReference type="NCBI Taxonomy" id="1748367"/>
    <lineage>
        <taxon>Bacteria</taxon>
        <taxon>Bacillati</taxon>
        <taxon>Actinomycetota</taxon>
        <taxon>Actinomycetes</taxon>
        <taxon>Nakamurellales</taxon>
        <taxon>Nakamurellaceae</taxon>
        <taxon>Nakamurella</taxon>
    </lineage>
</organism>
<sequence length="109" mass="11391">MENPLSLVVPVITAITWVLAIAGALAAVFAAVDASARRPDAYTAADKQSKGVWAGITVASAVVAVLGALNPGSPFGPQQLLWLAAVVGTLVYLLDVRPRLREAQRGSRW</sequence>
<keyword evidence="1" id="KW-1133">Transmembrane helix</keyword>
<evidence type="ECO:0000313" key="3">
    <source>
        <dbReference type="Proteomes" id="UP000655208"/>
    </source>
</evidence>
<dbReference type="Pfam" id="PF10724">
    <property type="entry name" value="DUF2516"/>
    <property type="match status" value="1"/>
</dbReference>
<accession>A0A917SZW6</accession>
<dbReference type="AlphaFoldDB" id="A0A917SZW6"/>
<proteinExistence type="predicted"/>
<evidence type="ECO:0000313" key="2">
    <source>
        <dbReference type="EMBL" id="GGM04334.1"/>
    </source>
</evidence>
<keyword evidence="3" id="KW-1185">Reference proteome</keyword>
<feature type="transmembrane region" description="Helical" evidence="1">
    <location>
        <begin position="6"/>
        <end position="32"/>
    </location>
</feature>
<evidence type="ECO:0008006" key="4">
    <source>
        <dbReference type="Google" id="ProtNLM"/>
    </source>
</evidence>
<dbReference type="InterPro" id="IPR019662">
    <property type="entry name" value="DUF2516"/>
</dbReference>
<dbReference type="Proteomes" id="UP000655208">
    <property type="component" value="Unassembled WGS sequence"/>
</dbReference>
<protein>
    <recommendedName>
        <fullName evidence="4">DUF2516 family protein</fullName>
    </recommendedName>
</protein>
<feature type="transmembrane region" description="Helical" evidence="1">
    <location>
        <begin position="52"/>
        <end position="69"/>
    </location>
</feature>
<gene>
    <name evidence="2" type="ORF">GCM10011594_25700</name>
</gene>
<evidence type="ECO:0000256" key="1">
    <source>
        <dbReference type="SAM" id="Phobius"/>
    </source>
</evidence>
<keyword evidence="1" id="KW-0812">Transmembrane</keyword>
<dbReference type="EMBL" id="BMNA01000004">
    <property type="protein sequence ID" value="GGM04334.1"/>
    <property type="molecule type" value="Genomic_DNA"/>
</dbReference>
<comment type="caution">
    <text evidence="2">The sequence shown here is derived from an EMBL/GenBank/DDBJ whole genome shotgun (WGS) entry which is preliminary data.</text>
</comment>